<evidence type="ECO:0008006" key="5">
    <source>
        <dbReference type="Google" id="ProtNLM"/>
    </source>
</evidence>
<dbReference type="Pfam" id="PF21788">
    <property type="entry name" value="TNP-like_GBD"/>
    <property type="match status" value="1"/>
</dbReference>
<evidence type="ECO:0000259" key="1">
    <source>
        <dbReference type="Pfam" id="PF21787"/>
    </source>
</evidence>
<feature type="domain" description="Transposable element P transposase-like GTP-binding insertion" evidence="2">
    <location>
        <begin position="315"/>
        <end position="432"/>
    </location>
</feature>
<gene>
    <name evidence="3" type="ORF">EGW08_008675</name>
</gene>
<protein>
    <recommendedName>
        <fullName evidence="5">THAP-type domain-containing protein</fullName>
    </recommendedName>
</protein>
<feature type="domain" description="Transposable element P transposase-like RNase H" evidence="1">
    <location>
        <begin position="176"/>
        <end position="286"/>
    </location>
</feature>
<dbReference type="AlphaFoldDB" id="A0A433TPR0"/>
<organism evidence="3 4">
    <name type="scientific">Elysia chlorotica</name>
    <name type="common">Eastern emerald elysia</name>
    <name type="synonym">Sea slug</name>
    <dbReference type="NCBI Taxonomy" id="188477"/>
    <lineage>
        <taxon>Eukaryota</taxon>
        <taxon>Metazoa</taxon>
        <taxon>Spiralia</taxon>
        <taxon>Lophotrochozoa</taxon>
        <taxon>Mollusca</taxon>
        <taxon>Gastropoda</taxon>
        <taxon>Heterobranchia</taxon>
        <taxon>Euthyneura</taxon>
        <taxon>Panpulmonata</taxon>
        <taxon>Sacoglossa</taxon>
        <taxon>Placobranchoidea</taxon>
        <taxon>Plakobranchidae</taxon>
        <taxon>Elysia</taxon>
    </lineage>
</organism>
<evidence type="ECO:0000313" key="3">
    <source>
        <dbReference type="EMBL" id="RUS83569.1"/>
    </source>
</evidence>
<dbReference type="EMBL" id="RQTK01000239">
    <property type="protein sequence ID" value="RUS83569.1"/>
    <property type="molecule type" value="Genomic_DNA"/>
</dbReference>
<sequence length="654" mass="73330">MREGNRGCILIVDEIYVKASIAYRGGQLFEYVGDCPGKIATTLLAENVTDNMGICALHWPQDTPLNSYGVPTLPPSLFPNVPASFIPSTSAATPRTTKKASFEARNVSADEMEAFNKLDKLDSSTFLDTLRERMKDIDVLVVPNDHNVMLPGLTTLRKVTRAARNLEDEKLFRSVFSQMREGNRGCILIVDEIYVKASIAYRGGQLFGYAADYPGKIATTLLCVMAKCFFGSKSFLVKLIPCHALKADFQFQIVQDVIAMLESCGANVFGIITDNNRVNQAFFKSFTVPDVSKPWIAQSPIASERPLFLIYDPVHLFKNLRNSWITEKTKSLDFPIGPTVKTARWSDLIEIYNQEKDSLLKLSSLTHASLFPNNIEKQKVSLAIEVFSEKTSAALKTCSISTDSCKETSVFLDEVVRLWKVFNSKSPFQKSRHRDPDRAIIDLTSSGEHQLDTLRKWAERAKQMEPTSRPRVRALTQDTAQALHWTCQCLCDVSNYLLTTDSPFRHSYVAPGFFQQDDIEQHFGHFRMSAGCNFYITAAEVAHTHAIDRAKLMLYHELETPDLTASSHSCHMCKKALTDGEILLIDDLSEEVAKLSSDEKMSIHHIGGYLVFKENLPADTSPSHPQSVSSYTECLDRGGLKHPPDELYKESLLH</sequence>
<dbReference type="OrthoDB" id="2441813at2759"/>
<dbReference type="Proteomes" id="UP000271974">
    <property type="component" value="Unassembled WGS sequence"/>
</dbReference>
<evidence type="ECO:0000313" key="4">
    <source>
        <dbReference type="Proteomes" id="UP000271974"/>
    </source>
</evidence>
<evidence type="ECO:0000259" key="2">
    <source>
        <dbReference type="Pfam" id="PF21788"/>
    </source>
</evidence>
<dbReference type="InterPro" id="IPR048366">
    <property type="entry name" value="TNP-like_GBD"/>
</dbReference>
<proteinExistence type="predicted"/>
<keyword evidence="4" id="KW-1185">Reference proteome</keyword>
<accession>A0A433TPR0</accession>
<dbReference type="InterPro" id="IPR048365">
    <property type="entry name" value="TNP-like_RNaseH_N"/>
</dbReference>
<name>A0A433TPR0_ELYCH</name>
<dbReference type="Pfam" id="PF21787">
    <property type="entry name" value="TNP-like_RNaseH_N"/>
    <property type="match status" value="1"/>
</dbReference>
<reference evidence="3 4" key="1">
    <citation type="submission" date="2019-01" db="EMBL/GenBank/DDBJ databases">
        <title>A draft genome assembly of the solar-powered sea slug Elysia chlorotica.</title>
        <authorList>
            <person name="Cai H."/>
            <person name="Li Q."/>
            <person name="Fang X."/>
            <person name="Li J."/>
            <person name="Curtis N.E."/>
            <person name="Altenburger A."/>
            <person name="Shibata T."/>
            <person name="Feng M."/>
            <person name="Maeda T."/>
            <person name="Schwartz J.A."/>
            <person name="Shigenobu S."/>
            <person name="Lundholm N."/>
            <person name="Nishiyama T."/>
            <person name="Yang H."/>
            <person name="Hasebe M."/>
            <person name="Li S."/>
            <person name="Pierce S.K."/>
            <person name="Wang J."/>
        </authorList>
    </citation>
    <scope>NUCLEOTIDE SEQUENCE [LARGE SCALE GENOMIC DNA]</scope>
    <source>
        <strain evidence="3">EC2010</strain>
        <tissue evidence="3">Whole organism of an adult</tissue>
    </source>
</reference>
<comment type="caution">
    <text evidence="3">The sequence shown here is derived from an EMBL/GenBank/DDBJ whole genome shotgun (WGS) entry which is preliminary data.</text>
</comment>